<dbReference type="GO" id="GO:0045944">
    <property type="term" value="P:positive regulation of transcription by RNA polymerase II"/>
    <property type="evidence" value="ECO:0007669"/>
    <property type="project" value="TreeGrafter"/>
</dbReference>
<dbReference type="PANTHER" id="PTHR12983">
    <property type="entry name" value="RING FINGER 10 FAMILY MEMBER"/>
    <property type="match status" value="1"/>
</dbReference>
<evidence type="ECO:0000256" key="2">
    <source>
        <dbReference type="ARBA" id="ARBA00004123"/>
    </source>
</evidence>
<organism evidence="19 20">
    <name type="scientific">Branchiostoma lanceolatum</name>
    <name type="common">Common lancelet</name>
    <name type="synonym">Amphioxus lanceolatum</name>
    <dbReference type="NCBI Taxonomy" id="7740"/>
    <lineage>
        <taxon>Eukaryota</taxon>
        <taxon>Metazoa</taxon>
        <taxon>Chordata</taxon>
        <taxon>Cephalochordata</taxon>
        <taxon>Leptocardii</taxon>
        <taxon>Amphioxiformes</taxon>
        <taxon>Branchiostomatidae</taxon>
        <taxon>Branchiostoma</taxon>
    </lineage>
</organism>
<feature type="compositionally biased region" description="Polar residues" evidence="17">
    <location>
        <begin position="749"/>
        <end position="761"/>
    </location>
</feature>
<evidence type="ECO:0000256" key="5">
    <source>
        <dbReference type="ARBA" id="ARBA00008117"/>
    </source>
</evidence>
<keyword evidence="8" id="KW-0808">Transferase</keyword>
<dbReference type="Gene3D" id="3.30.40.10">
    <property type="entry name" value="Zinc/RING finger domain, C3HC4 (zinc finger)"/>
    <property type="match status" value="1"/>
</dbReference>
<dbReference type="EC" id="2.3.2.27" evidence="6"/>
<keyword evidence="12" id="KW-0862">Zinc</keyword>
<accession>A0A8J9YPH0</accession>
<keyword evidence="13" id="KW-0539">Nucleus</keyword>
<dbReference type="GO" id="GO:0000976">
    <property type="term" value="F:transcription cis-regulatory region binding"/>
    <property type="evidence" value="ECO:0007669"/>
    <property type="project" value="TreeGrafter"/>
</dbReference>
<dbReference type="FunFam" id="3.30.40.10:FF:000112">
    <property type="entry name" value="RING finger protein 10"/>
    <property type="match status" value="1"/>
</dbReference>
<protein>
    <recommendedName>
        <fullName evidence="14">E3 ubiquitin-protein ligase RNF10</fullName>
        <ecNumber evidence="6">2.3.2.27</ecNumber>
    </recommendedName>
    <alternativeName>
        <fullName evidence="15">RING finger protein 10</fullName>
    </alternativeName>
</protein>
<evidence type="ECO:0000256" key="1">
    <source>
        <dbReference type="ARBA" id="ARBA00000900"/>
    </source>
</evidence>
<evidence type="ECO:0000256" key="4">
    <source>
        <dbReference type="ARBA" id="ARBA00004906"/>
    </source>
</evidence>
<name>A0A8J9YPH0_BRALA</name>
<dbReference type="Proteomes" id="UP000838412">
    <property type="component" value="Chromosome 1"/>
</dbReference>
<feature type="domain" description="RING-type" evidence="18">
    <location>
        <begin position="259"/>
        <end position="300"/>
    </location>
</feature>
<proteinExistence type="inferred from homology"/>
<keyword evidence="11" id="KW-0833">Ubl conjugation pathway</keyword>
<dbReference type="AlphaFoldDB" id="A0A8J9YPH0"/>
<feature type="region of interest" description="Disordered" evidence="17">
    <location>
        <begin position="681"/>
        <end position="709"/>
    </location>
</feature>
<comment type="pathway">
    <text evidence="4">Protein modification; protein ubiquitination.</text>
</comment>
<feature type="region of interest" description="Disordered" evidence="17">
    <location>
        <begin position="724"/>
        <end position="761"/>
    </location>
</feature>
<comment type="subcellular location">
    <subcellularLocation>
        <location evidence="3">Cytoplasm</location>
    </subcellularLocation>
    <subcellularLocation>
        <location evidence="2">Nucleus</location>
    </subcellularLocation>
</comment>
<dbReference type="SMART" id="SM00184">
    <property type="entry name" value="RING"/>
    <property type="match status" value="1"/>
</dbReference>
<evidence type="ECO:0000256" key="10">
    <source>
        <dbReference type="ARBA" id="ARBA00022771"/>
    </source>
</evidence>
<evidence type="ECO:0000313" key="20">
    <source>
        <dbReference type="Proteomes" id="UP000838412"/>
    </source>
</evidence>
<dbReference type="CDD" id="cd16536">
    <property type="entry name" value="RING-HC_RNF10"/>
    <property type="match status" value="1"/>
</dbReference>
<feature type="compositionally biased region" description="Basic and acidic residues" evidence="17">
    <location>
        <begin position="815"/>
        <end position="831"/>
    </location>
</feature>
<dbReference type="OrthoDB" id="10064108at2759"/>
<dbReference type="InterPro" id="IPR001841">
    <property type="entry name" value="Znf_RING"/>
</dbReference>
<dbReference type="PROSITE" id="PS00518">
    <property type="entry name" value="ZF_RING_1"/>
    <property type="match status" value="1"/>
</dbReference>
<dbReference type="SUPFAM" id="SSF57850">
    <property type="entry name" value="RING/U-box"/>
    <property type="match status" value="1"/>
</dbReference>
<evidence type="ECO:0000256" key="3">
    <source>
        <dbReference type="ARBA" id="ARBA00004496"/>
    </source>
</evidence>
<reference evidence="19" key="1">
    <citation type="submission" date="2022-01" db="EMBL/GenBank/DDBJ databases">
        <authorList>
            <person name="Braso-Vives M."/>
        </authorList>
    </citation>
    <scope>NUCLEOTIDE SEQUENCE</scope>
</reference>
<evidence type="ECO:0000256" key="16">
    <source>
        <dbReference type="PROSITE-ProRule" id="PRU00175"/>
    </source>
</evidence>
<feature type="region of interest" description="Disordered" evidence="17">
    <location>
        <begin position="776"/>
        <end position="899"/>
    </location>
</feature>
<feature type="compositionally biased region" description="Low complexity" evidence="17">
    <location>
        <begin position="539"/>
        <end position="566"/>
    </location>
</feature>
<evidence type="ECO:0000256" key="13">
    <source>
        <dbReference type="ARBA" id="ARBA00023242"/>
    </source>
</evidence>
<dbReference type="PROSITE" id="PS50089">
    <property type="entry name" value="ZF_RING_2"/>
    <property type="match status" value="1"/>
</dbReference>
<evidence type="ECO:0000256" key="7">
    <source>
        <dbReference type="ARBA" id="ARBA00022490"/>
    </source>
</evidence>
<comment type="catalytic activity">
    <reaction evidence="1">
        <text>S-ubiquitinyl-[E2 ubiquitin-conjugating enzyme]-L-cysteine + [acceptor protein]-L-lysine = [E2 ubiquitin-conjugating enzyme]-L-cysteine + N(6)-ubiquitinyl-[acceptor protein]-L-lysine.</text>
        <dbReference type="EC" id="2.3.2.27"/>
    </reaction>
</comment>
<keyword evidence="9" id="KW-0479">Metal-binding</keyword>
<dbReference type="PANTHER" id="PTHR12983:SF9">
    <property type="entry name" value="E3 UBIQUITIN-PROTEIN LIGASE RNF10"/>
    <property type="match status" value="1"/>
</dbReference>
<evidence type="ECO:0000313" key="19">
    <source>
        <dbReference type="EMBL" id="CAH1231575.1"/>
    </source>
</evidence>
<sequence>MVDTPEQMERKSSGRSPSAGPTKGQSQDGNKSAKQGGQRYWESPHATVVAHRGPADIAGEASRPHEAADFALWERGTSGESGRGRGNAGPKYDRKREPNYGGRTRPGGLGQGRRPQTQKTKPFDRSFDKRPRSRCNTSDYNTRRCDEVAKEGEAEVGSALQKGSRKMNLNHLLNFTYERRENASQYGGGQHTSWKSRNKWGRKGGAAHPFNKEQFLQSNCQFVVRDTGDYTVHSADPDTLVDWSSIEQVRLFSNEVPSCPICLYPPTAAKITRCGHIYCWPCILHYLALSDKTWRKCPICYDAVHKKDLKSVVSMAAPQYAVGGEITMRLMKRERGSVVALPVSQWKQKADKGAQPFNVDDEVDTRFVKLLVASSDQVHSQIIGPEKAMLQDQLEKDKDCPEACFIEAALKSLTEREEKTITETQVEQLAAAAGGLSTEEGGQEEDSKEEKPSENTWQATKPSVQYASAFSDEEVENEALLSPIAVEGILEPAEEATTLPVSDTQGQEVQEQSVGENKESDVAVGEEMTASSAVGEEITASSAGGEGTTASSAVGEEATASSSQGATAAGHEATSLPYGAKNFFYFYQADDGQHLYLHSLNIKCLVKEYGSLENCPERISGKTVEIDQEFMTEDVRRRLRYLSHLPLTCEFSVCELAIKPPLVSRATLRFFEDEVQKRKQARAKKHRQEQRRDRRISEEESKKILGQYPDLRSALESRHEFPEWRNPLYPQNPESELSQSPGSASSSSVQTPIGSPGSSLNPAAVEFVPGAAGATAAAEAAAPEDTSPFYPPPPSFAQMLREGQAKPEVWPRAVVAKEQKVEPVRKQRSSADSEDDEPGEDWVPAPTYQNSFSEAIAQALGNLDGSAEASAGPQTSGGKKKKNKNKKKLLFSTSVIHYK</sequence>
<feature type="compositionally biased region" description="Basic residues" evidence="17">
    <location>
        <begin position="878"/>
        <end position="889"/>
    </location>
</feature>
<dbReference type="InterPro" id="IPR017907">
    <property type="entry name" value="Znf_RING_CS"/>
</dbReference>
<dbReference type="EMBL" id="OV696686">
    <property type="protein sequence ID" value="CAH1231575.1"/>
    <property type="molecule type" value="Genomic_DNA"/>
</dbReference>
<feature type="region of interest" description="Disordered" evidence="17">
    <location>
        <begin position="496"/>
        <end position="566"/>
    </location>
</feature>
<evidence type="ECO:0000256" key="12">
    <source>
        <dbReference type="ARBA" id="ARBA00022833"/>
    </source>
</evidence>
<evidence type="ECO:0000259" key="18">
    <source>
        <dbReference type="PROSITE" id="PS50089"/>
    </source>
</evidence>
<dbReference type="InterPro" id="IPR013083">
    <property type="entry name" value="Znf_RING/FYVE/PHD"/>
</dbReference>
<dbReference type="InterPro" id="IPR018957">
    <property type="entry name" value="Znf_C3HC4_RING-type"/>
</dbReference>
<feature type="compositionally biased region" description="Low complexity" evidence="17">
    <location>
        <begin position="505"/>
        <end position="515"/>
    </location>
</feature>
<dbReference type="GO" id="GO:0008270">
    <property type="term" value="F:zinc ion binding"/>
    <property type="evidence" value="ECO:0007669"/>
    <property type="project" value="UniProtKB-KW"/>
</dbReference>
<evidence type="ECO:0000256" key="6">
    <source>
        <dbReference type="ARBA" id="ARBA00012483"/>
    </source>
</evidence>
<comment type="similarity">
    <text evidence="5">Belongs to the RNF10 family.</text>
</comment>
<keyword evidence="7" id="KW-0963">Cytoplasm</keyword>
<evidence type="ECO:0000256" key="9">
    <source>
        <dbReference type="ARBA" id="ARBA00022723"/>
    </source>
</evidence>
<dbReference type="InterPro" id="IPR039739">
    <property type="entry name" value="MAG2/RNF10"/>
</dbReference>
<dbReference type="GO" id="GO:0005634">
    <property type="term" value="C:nucleus"/>
    <property type="evidence" value="ECO:0007669"/>
    <property type="project" value="UniProtKB-SubCell"/>
</dbReference>
<dbReference type="GO" id="GO:0005737">
    <property type="term" value="C:cytoplasm"/>
    <property type="evidence" value="ECO:0007669"/>
    <property type="project" value="UniProtKB-SubCell"/>
</dbReference>
<feature type="compositionally biased region" description="Basic and acidic residues" evidence="17">
    <location>
        <begin position="690"/>
        <end position="703"/>
    </location>
</feature>
<dbReference type="GO" id="GO:0061630">
    <property type="term" value="F:ubiquitin protein ligase activity"/>
    <property type="evidence" value="ECO:0007669"/>
    <property type="project" value="UniProtKB-EC"/>
</dbReference>
<evidence type="ECO:0000256" key="8">
    <source>
        <dbReference type="ARBA" id="ARBA00022679"/>
    </source>
</evidence>
<evidence type="ECO:0000256" key="11">
    <source>
        <dbReference type="ARBA" id="ARBA00022786"/>
    </source>
</evidence>
<keyword evidence="10 16" id="KW-0863">Zinc-finger</keyword>
<feature type="region of interest" description="Disordered" evidence="17">
    <location>
        <begin position="1"/>
        <end position="139"/>
    </location>
</feature>
<feature type="compositionally biased region" description="Basic and acidic residues" evidence="17">
    <location>
        <begin position="121"/>
        <end position="130"/>
    </location>
</feature>
<dbReference type="Pfam" id="PF00097">
    <property type="entry name" value="zf-C3HC4"/>
    <property type="match status" value="1"/>
</dbReference>
<evidence type="ECO:0000256" key="15">
    <source>
        <dbReference type="ARBA" id="ARBA00035390"/>
    </source>
</evidence>
<feature type="region of interest" description="Disordered" evidence="17">
    <location>
        <begin position="434"/>
        <end position="461"/>
    </location>
</feature>
<keyword evidence="20" id="KW-1185">Reference proteome</keyword>
<evidence type="ECO:0000256" key="14">
    <source>
        <dbReference type="ARBA" id="ARBA00035131"/>
    </source>
</evidence>
<evidence type="ECO:0000256" key="17">
    <source>
        <dbReference type="SAM" id="MobiDB-lite"/>
    </source>
</evidence>
<feature type="compositionally biased region" description="Polar residues" evidence="17">
    <location>
        <begin position="23"/>
        <end position="35"/>
    </location>
</feature>
<gene>
    <name evidence="19" type="primary">RNF10</name>
    <name evidence="19" type="ORF">BLAG_LOCUS1289</name>
</gene>
<feature type="compositionally biased region" description="Low complexity" evidence="17">
    <location>
        <begin position="735"/>
        <end position="748"/>
    </location>
</feature>